<dbReference type="InterPro" id="IPR036273">
    <property type="entry name" value="CRAL/TRIO_N_dom_sf"/>
</dbReference>
<reference evidence="2" key="1">
    <citation type="journal article" date="2017" name="Genome Biol. Evol.">
        <title>Copy Number Variation and Expression Analysis Reveals a Nonorthologous Pinta Gene Family Member Involved in Butterfly Vision.</title>
        <authorList>
            <person name="Macias-Munoz A."/>
            <person name="McCulloch K.J."/>
            <person name="Briscoe A.D."/>
        </authorList>
    </citation>
    <scope>NUCLEOTIDE SEQUENCE</scope>
</reference>
<feature type="domain" description="CRAL-TRIO" evidence="1">
    <location>
        <begin position="136"/>
        <end position="232"/>
    </location>
</feature>
<dbReference type="CDD" id="cd00170">
    <property type="entry name" value="SEC14"/>
    <property type="match status" value="1"/>
</dbReference>
<evidence type="ECO:0000259" key="1">
    <source>
        <dbReference type="PROSITE" id="PS50191"/>
    </source>
</evidence>
<dbReference type="EMBL" id="MG434607">
    <property type="protein sequence ID" value="ATY51913.1"/>
    <property type="molecule type" value="mRNA"/>
</dbReference>
<protein>
    <submittedName>
        <fullName evidence="2">CTD39</fullName>
    </submittedName>
</protein>
<dbReference type="PROSITE" id="PS50191">
    <property type="entry name" value="CRAL_TRIO"/>
    <property type="match status" value="1"/>
</dbReference>
<proteinExistence type="evidence at transcript level"/>
<name>A0A2H4RMQ4_HELME</name>
<dbReference type="GO" id="GO:1902936">
    <property type="term" value="F:phosphatidylinositol bisphosphate binding"/>
    <property type="evidence" value="ECO:0007669"/>
    <property type="project" value="TreeGrafter"/>
</dbReference>
<accession>A0A2H4RMQ4</accession>
<dbReference type="SUPFAM" id="SSF52087">
    <property type="entry name" value="CRAL/TRIO domain"/>
    <property type="match status" value="1"/>
</dbReference>
<sequence>MPHDYKQDLVAIKEWMSKESHIPEDIGLEDHLLMRFLHSCYFSLEATKRCIDKFCVTRAHMSEVYNARDPLLPNIKQMLDHSFVGTYPFDGKEMIIFKYDDPATENFNFYDFLKIISIHNDVWVKHYPHFADEHYIIIDMSWISLKMIPKINIQYLKDFIVYLLESMPVRVKKVVGINAPSYYEKIYGLIKSILPAEVIEIIHIYTNVESLHQFVDKKYLPIEYGGEAISLVEFDRGQRQQIVDFRKFYLNDNAWKADLLKKPKQKNVDNSMNGSFRTLAID</sequence>
<dbReference type="PANTHER" id="PTHR10174">
    <property type="entry name" value="ALPHA-TOCOPHEROL TRANSFER PROTEIN-RELATED"/>
    <property type="match status" value="1"/>
</dbReference>
<dbReference type="Gene3D" id="3.40.525.10">
    <property type="entry name" value="CRAL-TRIO lipid binding domain"/>
    <property type="match status" value="1"/>
</dbReference>
<dbReference type="PRINTS" id="PR00180">
    <property type="entry name" value="CRETINALDHBP"/>
</dbReference>
<dbReference type="InterPro" id="IPR036865">
    <property type="entry name" value="CRAL-TRIO_dom_sf"/>
</dbReference>
<dbReference type="GO" id="GO:0016020">
    <property type="term" value="C:membrane"/>
    <property type="evidence" value="ECO:0007669"/>
    <property type="project" value="TreeGrafter"/>
</dbReference>
<dbReference type="InterPro" id="IPR001251">
    <property type="entry name" value="CRAL-TRIO_dom"/>
</dbReference>
<dbReference type="AlphaFoldDB" id="A0A2H4RMQ4"/>
<dbReference type="Pfam" id="PF00650">
    <property type="entry name" value="CRAL_TRIO"/>
    <property type="match status" value="1"/>
</dbReference>
<dbReference type="PANTHER" id="PTHR10174:SF224">
    <property type="entry name" value="RETINOL-BINDING PROTEIN PINTA"/>
    <property type="match status" value="1"/>
</dbReference>
<dbReference type="SUPFAM" id="SSF46938">
    <property type="entry name" value="CRAL/TRIO N-terminal domain"/>
    <property type="match status" value="1"/>
</dbReference>
<organism evidence="2">
    <name type="scientific">Heliconius melpomene</name>
    <name type="common">Postman butterfly</name>
    <dbReference type="NCBI Taxonomy" id="34740"/>
    <lineage>
        <taxon>Eukaryota</taxon>
        <taxon>Metazoa</taxon>
        <taxon>Ecdysozoa</taxon>
        <taxon>Arthropoda</taxon>
        <taxon>Hexapoda</taxon>
        <taxon>Insecta</taxon>
        <taxon>Pterygota</taxon>
        <taxon>Neoptera</taxon>
        <taxon>Endopterygota</taxon>
        <taxon>Lepidoptera</taxon>
        <taxon>Glossata</taxon>
        <taxon>Ditrysia</taxon>
        <taxon>Papilionoidea</taxon>
        <taxon>Nymphalidae</taxon>
        <taxon>Heliconiinae</taxon>
        <taxon>Heliconiini</taxon>
        <taxon>Heliconius</taxon>
    </lineage>
</organism>
<evidence type="ECO:0000313" key="2">
    <source>
        <dbReference type="EMBL" id="ATY51913.1"/>
    </source>
</evidence>